<dbReference type="EMBL" id="JAVRAD010000026">
    <property type="protein sequence ID" value="MDX8332862.1"/>
    <property type="molecule type" value="Genomic_DNA"/>
</dbReference>
<proteinExistence type="predicted"/>
<gene>
    <name evidence="1" type="ORF">RMS29_27065</name>
</gene>
<comment type="caution">
    <text evidence="1">The sequence shown here is derived from an EMBL/GenBank/DDBJ whole genome shotgun (WGS) entry which is preliminary data.</text>
</comment>
<organism evidence="1 2">
    <name type="scientific">Agrobacterium rosae</name>
    <dbReference type="NCBI Taxonomy" id="1972867"/>
    <lineage>
        <taxon>Bacteria</taxon>
        <taxon>Pseudomonadati</taxon>
        <taxon>Pseudomonadota</taxon>
        <taxon>Alphaproteobacteria</taxon>
        <taxon>Hyphomicrobiales</taxon>
        <taxon>Rhizobiaceae</taxon>
        <taxon>Rhizobium/Agrobacterium group</taxon>
        <taxon>Agrobacterium</taxon>
    </lineage>
</organism>
<dbReference type="InterPro" id="IPR009679">
    <property type="entry name" value="Phage_186_CII-like"/>
</dbReference>
<evidence type="ECO:0000313" key="2">
    <source>
        <dbReference type="Proteomes" id="UP001277561"/>
    </source>
</evidence>
<accession>A0ABU4W5Y9</accession>
<evidence type="ECO:0000313" key="1">
    <source>
        <dbReference type="EMBL" id="MDX8332862.1"/>
    </source>
</evidence>
<reference evidence="1" key="1">
    <citation type="journal article" date="2023" name="Phytobiomes J">
        <title>Deciphering the key players within the bacterial microbiota associated with aerial crown gall tumors on rhododendron: Insights into the gallobiome.</title>
        <authorList>
            <person name="Kuzmanovic N."/>
            <person name="Nesme J."/>
            <person name="Wolf J."/>
            <person name="Neumann-Schaal M."/>
            <person name="Petersen J."/>
            <person name="Fernandez-Gnecco G."/>
            <person name="Sproeer C."/>
            <person name="Bunk B."/>
            <person name="Overmann J."/>
            <person name="Sorensen S.J."/>
            <person name="Idczak E."/>
            <person name="Smalla K."/>
        </authorList>
    </citation>
    <scope>NUCLEOTIDE SEQUENCE [LARGE SCALE GENOMIC DNA]</scope>
    <source>
        <strain evidence="1">Rho-14.1</strain>
    </source>
</reference>
<sequence length="168" mass="18284">MRPEIEKVRSISEKELVSIKRVTDATIDLAGGFKVAVMRTRSSSSQLSKYANFCHPVADGKADTRERYVPVDVAVELDRAAGSPAILSVYAGLLGFDIIPASRDTDEGEIDSLDALDLLCQAGRVAEEIRSALSDKKIDALEEERIEAELHKIKRCVNSLLRRVGGGA</sequence>
<name>A0ABU4W5Y9_9HYPH</name>
<protein>
    <submittedName>
        <fullName evidence="1">Phage regulatory CII family protein</fullName>
    </submittedName>
</protein>
<keyword evidence="2" id="KW-1185">Reference proteome</keyword>
<dbReference type="RefSeq" id="WP_320188886.1">
    <property type="nucleotide sequence ID" value="NZ_CP192772.1"/>
</dbReference>
<dbReference type="Proteomes" id="UP001277561">
    <property type="component" value="Unassembled WGS sequence"/>
</dbReference>
<dbReference type="Pfam" id="PF06892">
    <property type="entry name" value="Phage_CP76"/>
    <property type="match status" value="1"/>
</dbReference>